<dbReference type="Proteomes" id="UP000634668">
    <property type="component" value="Unassembled WGS sequence"/>
</dbReference>
<dbReference type="Pfam" id="PF04170">
    <property type="entry name" value="NlpE"/>
    <property type="match status" value="1"/>
</dbReference>
<dbReference type="EMBL" id="BMWP01000004">
    <property type="protein sequence ID" value="GGW26316.1"/>
    <property type="molecule type" value="Genomic_DNA"/>
</dbReference>
<accession>A0A918MJ93</accession>
<dbReference type="RefSeq" id="WP_026813014.1">
    <property type="nucleotide sequence ID" value="NZ_BMWP01000004.1"/>
</dbReference>
<dbReference type="PROSITE" id="PS51257">
    <property type="entry name" value="PROKAR_LIPOPROTEIN"/>
    <property type="match status" value="1"/>
</dbReference>
<dbReference type="Gene3D" id="2.40.128.640">
    <property type="match status" value="1"/>
</dbReference>
<evidence type="ECO:0000313" key="2">
    <source>
        <dbReference type="Proteomes" id="UP000634668"/>
    </source>
</evidence>
<reference evidence="1" key="2">
    <citation type="submission" date="2020-09" db="EMBL/GenBank/DDBJ databases">
        <authorList>
            <person name="Sun Q."/>
            <person name="Kim S."/>
        </authorList>
    </citation>
    <scope>NUCLEOTIDE SEQUENCE</scope>
    <source>
        <strain evidence="1">KCTC 12113</strain>
    </source>
</reference>
<name>A0A918MJ93_9FLAO</name>
<reference evidence="1" key="1">
    <citation type="journal article" date="2014" name="Int. J. Syst. Evol. Microbiol.">
        <title>Complete genome sequence of Corynebacterium casei LMG S-19264T (=DSM 44701T), isolated from a smear-ripened cheese.</title>
        <authorList>
            <consortium name="US DOE Joint Genome Institute (JGI-PGF)"/>
            <person name="Walter F."/>
            <person name="Albersmeier A."/>
            <person name="Kalinowski J."/>
            <person name="Ruckert C."/>
        </authorList>
    </citation>
    <scope>NUCLEOTIDE SEQUENCE</scope>
    <source>
        <strain evidence="1">KCTC 12113</strain>
    </source>
</reference>
<protein>
    <submittedName>
        <fullName evidence="1">Copper resistance protein</fullName>
    </submittedName>
</protein>
<dbReference type="InterPro" id="IPR007298">
    <property type="entry name" value="Cu-R_lipoprotein_NlpE"/>
</dbReference>
<sequence length="151" mass="16682">MKKTISVFGMLGLLVMSCKNNDKKQDHTLEVKNMTEKITTPDMHTSQISLDWEGTYTGTLPCASCVGIKTIISLKADNTYTSEAAYLGEEEGKFFDKGNFEWRADGNTITLYEADGGKQLYKVVENAIILLNSDGKITTGELAGHYILSKK</sequence>
<proteinExistence type="predicted"/>
<keyword evidence="2" id="KW-1185">Reference proteome</keyword>
<evidence type="ECO:0000313" key="1">
    <source>
        <dbReference type="EMBL" id="GGW26316.1"/>
    </source>
</evidence>
<gene>
    <name evidence="1" type="primary">nlpE</name>
    <name evidence="1" type="ORF">GCM10007383_09220</name>
</gene>
<comment type="caution">
    <text evidence="1">The sequence shown here is derived from an EMBL/GenBank/DDBJ whole genome shotgun (WGS) entry which is preliminary data.</text>
</comment>
<organism evidence="1 2">
    <name type="scientific">Arenibacter certesii</name>
    <dbReference type="NCBI Taxonomy" id="228955"/>
    <lineage>
        <taxon>Bacteria</taxon>
        <taxon>Pseudomonadati</taxon>
        <taxon>Bacteroidota</taxon>
        <taxon>Flavobacteriia</taxon>
        <taxon>Flavobacteriales</taxon>
        <taxon>Flavobacteriaceae</taxon>
        <taxon>Arenibacter</taxon>
    </lineage>
</organism>
<dbReference type="AlphaFoldDB" id="A0A918MJ93"/>